<dbReference type="CDD" id="cd06314">
    <property type="entry name" value="PBP1_tmGBP"/>
    <property type="match status" value="1"/>
</dbReference>
<dbReference type="AlphaFoldDB" id="A0A1G8YKE9"/>
<dbReference type="Gene3D" id="3.40.50.2300">
    <property type="match status" value="2"/>
</dbReference>
<dbReference type="Proteomes" id="UP000198694">
    <property type="component" value="Unassembled WGS sequence"/>
</dbReference>
<sequence>MKRLPRNTLYAAVIVVFLISFCSMLYYGKETFYVEKKLSSQQIYDYHFALITEEVGNDYWRLIENGAKEEAAKHNVYLEYIGPRKSDNEEKLQTFDRMISAKVDGIITQGIGGERFKALVHKAVERGIEVITVDTDVPHSERQVYVGTDNYQAGYLAGQALINDTEGEVHVGVVIGLLDALNQQDRLKGFNDAIAEEKRIHLADVKESNITEIGAAEAAYSLLKEHPQINALVGTSALDGMGIVQGIEEIHLTVEPYVLAFDILPQTLELIDQDKIDATITQYPAQMGKLAVRHMVDLQTGRQVEQLQFTETGIIRNKDISNGEIIKKGDES</sequence>
<dbReference type="GO" id="GO:0030313">
    <property type="term" value="C:cell envelope"/>
    <property type="evidence" value="ECO:0007669"/>
    <property type="project" value="UniProtKB-SubCell"/>
</dbReference>
<keyword evidence="3" id="KW-0732">Signal</keyword>
<feature type="domain" description="Periplasmic binding protein" evidence="5">
    <location>
        <begin position="48"/>
        <end position="302"/>
    </location>
</feature>
<evidence type="ECO:0000313" key="6">
    <source>
        <dbReference type="EMBL" id="SDK02924.1"/>
    </source>
</evidence>
<keyword evidence="7" id="KW-1185">Reference proteome</keyword>
<dbReference type="GO" id="GO:0030246">
    <property type="term" value="F:carbohydrate binding"/>
    <property type="evidence" value="ECO:0007669"/>
    <property type="project" value="UniProtKB-ARBA"/>
</dbReference>
<gene>
    <name evidence="6" type="ORF">SAMN05216243_1656</name>
</gene>
<dbReference type="SUPFAM" id="SSF53822">
    <property type="entry name" value="Periplasmic binding protein-like I"/>
    <property type="match status" value="1"/>
</dbReference>
<dbReference type="PANTHER" id="PTHR46847:SF1">
    <property type="entry name" value="D-ALLOSE-BINDING PERIPLASMIC PROTEIN-RELATED"/>
    <property type="match status" value="1"/>
</dbReference>
<protein>
    <submittedName>
        <fullName evidence="6">Ribose transport system substrate-binding protein</fullName>
    </submittedName>
</protein>
<dbReference type="PANTHER" id="PTHR46847">
    <property type="entry name" value="D-ALLOSE-BINDING PERIPLASMIC PROTEIN-RELATED"/>
    <property type="match status" value="1"/>
</dbReference>
<organism evidence="6 7">
    <name type="scientific">Sediminibacillus albus</name>
    <dbReference type="NCBI Taxonomy" id="407036"/>
    <lineage>
        <taxon>Bacteria</taxon>
        <taxon>Bacillati</taxon>
        <taxon>Bacillota</taxon>
        <taxon>Bacilli</taxon>
        <taxon>Bacillales</taxon>
        <taxon>Bacillaceae</taxon>
        <taxon>Sediminibacillus</taxon>
    </lineage>
</organism>
<reference evidence="6 7" key="1">
    <citation type="submission" date="2016-10" db="EMBL/GenBank/DDBJ databases">
        <authorList>
            <person name="de Groot N.N."/>
        </authorList>
    </citation>
    <scope>NUCLEOTIDE SEQUENCE [LARGE SCALE GENOMIC DNA]</scope>
    <source>
        <strain evidence="6 7">CGMCC 1.6502</strain>
    </source>
</reference>
<comment type="similarity">
    <text evidence="2">Belongs to the bacterial solute-binding protein 2 family.</text>
</comment>
<evidence type="ECO:0000256" key="4">
    <source>
        <dbReference type="SAM" id="Phobius"/>
    </source>
</evidence>
<dbReference type="EMBL" id="FNFL01000002">
    <property type="protein sequence ID" value="SDK02924.1"/>
    <property type="molecule type" value="Genomic_DNA"/>
</dbReference>
<dbReference type="InterPro" id="IPR028082">
    <property type="entry name" value="Peripla_BP_I"/>
</dbReference>
<evidence type="ECO:0000313" key="7">
    <source>
        <dbReference type="Proteomes" id="UP000198694"/>
    </source>
</evidence>
<dbReference type="RefSeq" id="WP_093212931.1">
    <property type="nucleotide sequence ID" value="NZ_FNFL01000002.1"/>
</dbReference>
<dbReference type="STRING" id="407036.SAMN05216243_1656"/>
<dbReference type="OrthoDB" id="6196975at2"/>
<evidence type="ECO:0000256" key="1">
    <source>
        <dbReference type="ARBA" id="ARBA00004196"/>
    </source>
</evidence>
<keyword evidence="4" id="KW-0812">Transmembrane</keyword>
<dbReference type="InterPro" id="IPR025997">
    <property type="entry name" value="SBP_2_dom"/>
</dbReference>
<keyword evidence="4" id="KW-1133">Transmembrane helix</keyword>
<comment type="subcellular location">
    <subcellularLocation>
        <location evidence="1">Cell envelope</location>
    </subcellularLocation>
</comment>
<feature type="transmembrane region" description="Helical" evidence="4">
    <location>
        <begin position="7"/>
        <end position="27"/>
    </location>
</feature>
<dbReference type="Pfam" id="PF13407">
    <property type="entry name" value="Peripla_BP_4"/>
    <property type="match status" value="1"/>
</dbReference>
<evidence type="ECO:0000259" key="5">
    <source>
        <dbReference type="Pfam" id="PF13407"/>
    </source>
</evidence>
<evidence type="ECO:0000256" key="2">
    <source>
        <dbReference type="ARBA" id="ARBA00007639"/>
    </source>
</evidence>
<accession>A0A1G8YKE9</accession>
<keyword evidence="4" id="KW-0472">Membrane</keyword>
<proteinExistence type="inferred from homology"/>
<name>A0A1G8YKE9_9BACI</name>
<evidence type="ECO:0000256" key="3">
    <source>
        <dbReference type="ARBA" id="ARBA00022729"/>
    </source>
</evidence>